<protein>
    <submittedName>
        <fullName evidence="1">Uncharacterized protein</fullName>
    </submittedName>
</protein>
<organism evidence="1 2">
    <name type="scientific">Papaver atlanticum</name>
    <dbReference type="NCBI Taxonomy" id="357466"/>
    <lineage>
        <taxon>Eukaryota</taxon>
        <taxon>Viridiplantae</taxon>
        <taxon>Streptophyta</taxon>
        <taxon>Embryophyta</taxon>
        <taxon>Tracheophyta</taxon>
        <taxon>Spermatophyta</taxon>
        <taxon>Magnoliopsida</taxon>
        <taxon>Ranunculales</taxon>
        <taxon>Papaveraceae</taxon>
        <taxon>Papaveroideae</taxon>
        <taxon>Papaver</taxon>
    </lineage>
</organism>
<accession>A0AAD4TDZ9</accession>
<evidence type="ECO:0000313" key="1">
    <source>
        <dbReference type="EMBL" id="KAI3955759.1"/>
    </source>
</evidence>
<gene>
    <name evidence="1" type="ORF">MKW98_006119</name>
</gene>
<dbReference type="AlphaFoldDB" id="A0AAD4TDZ9"/>
<comment type="caution">
    <text evidence="1">The sequence shown here is derived from an EMBL/GenBank/DDBJ whole genome shotgun (WGS) entry which is preliminary data.</text>
</comment>
<sequence length="81" mass="9229">MKDSEEKMKDPEDITMDRRLEGQYSEVSSQRAASLVLKCLGCIDSTPTIDSVITELELLQTFDTAYRASRTSNVKHMRSDR</sequence>
<name>A0AAD4TDZ9_9MAGN</name>
<reference evidence="1" key="1">
    <citation type="submission" date="2022-04" db="EMBL/GenBank/DDBJ databases">
        <title>A functionally conserved STORR gene fusion in Papaver species that diverged 16.8 million years ago.</title>
        <authorList>
            <person name="Catania T."/>
        </authorList>
    </citation>
    <scope>NUCLEOTIDE SEQUENCE</scope>
    <source>
        <strain evidence="1">S-188037</strain>
    </source>
</reference>
<keyword evidence="2" id="KW-1185">Reference proteome</keyword>
<evidence type="ECO:0000313" key="2">
    <source>
        <dbReference type="Proteomes" id="UP001202328"/>
    </source>
</evidence>
<dbReference type="EMBL" id="JAJJMB010001716">
    <property type="protein sequence ID" value="KAI3955759.1"/>
    <property type="molecule type" value="Genomic_DNA"/>
</dbReference>
<proteinExistence type="predicted"/>
<dbReference type="Proteomes" id="UP001202328">
    <property type="component" value="Unassembled WGS sequence"/>
</dbReference>